<dbReference type="Pfam" id="PF00300">
    <property type="entry name" value="His_Phos_1"/>
    <property type="match status" value="1"/>
</dbReference>
<evidence type="ECO:0000256" key="2">
    <source>
        <dbReference type="PIRSR" id="PIRSR613078-2"/>
    </source>
</evidence>
<gene>
    <name evidence="3" type="ORF">BON30_41285</name>
</gene>
<organism evidence="3 4">
    <name type="scientific">Cystobacter ferrugineus</name>
    <dbReference type="NCBI Taxonomy" id="83449"/>
    <lineage>
        <taxon>Bacteria</taxon>
        <taxon>Pseudomonadati</taxon>
        <taxon>Myxococcota</taxon>
        <taxon>Myxococcia</taxon>
        <taxon>Myxococcales</taxon>
        <taxon>Cystobacterineae</taxon>
        <taxon>Archangiaceae</taxon>
        <taxon>Cystobacter</taxon>
    </lineage>
</organism>
<dbReference type="GO" id="GO:0016791">
    <property type="term" value="F:phosphatase activity"/>
    <property type="evidence" value="ECO:0007669"/>
    <property type="project" value="TreeGrafter"/>
</dbReference>
<proteinExistence type="predicted"/>
<dbReference type="InterPro" id="IPR029033">
    <property type="entry name" value="His_PPase_superfam"/>
</dbReference>
<dbReference type="Gene3D" id="3.40.50.1240">
    <property type="entry name" value="Phosphoglycerate mutase-like"/>
    <property type="match status" value="1"/>
</dbReference>
<name>A0A1L9AYC6_9BACT</name>
<reference evidence="4" key="1">
    <citation type="submission" date="2016-11" db="EMBL/GenBank/DDBJ databases">
        <authorList>
            <person name="Shukria A."/>
            <person name="Stevens D.C."/>
        </authorList>
    </citation>
    <scope>NUCLEOTIDE SEQUENCE [LARGE SCALE GENOMIC DNA]</scope>
    <source>
        <strain evidence="4">Cbfe23</strain>
    </source>
</reference>
<dbReference type="SMART" id="SM00855">
    <property type="entry name" value="PGAM"/>
    <property type="match status" value="1"/>
</dbReference>
<dbReference type="OrthoDB" id="9781415at2"/>
<dbReference type="EMBL" id="MPIN01000016">
    <property type="protein sequence ID" value="OJH35015.1"/>
    <property type="molecule type" value="Genomic_DNA"/>
</dbReference>
<dbReference type="InterPro" id="IPR050275">
    <property type="entry name" value="PGM_Phosphatase"/>
</dbReference>
<evidence type="ECO:0000256" key="1">
    <source>
        <dbReference type="PIRSR" id="PIRSR613078-1"/>
    </source>
</evidence>
<dbReference type="PANTHER" id="PTHR48100">
    <property type="entry name" value="BROAD-SPECIFICITY PHOSPHATASE YOR283W-RELATED"/>
    <property type="match status" value="1"/>
</dbReference>
<dbReference type="RefSeq" id="WP_071904068.1">
    <property type="nucleotide sequence ID" value="NZ_MPIN01000016.1"/>
</dbReference>
<reference evidence="3 4" key="2">
    <citation type="submission" date="2016-12" db="EMBL/GenBank/DDBJ databases">
        <title>Draft Genome Sequence of Cystobacter ferrugineus Strain Cbfe23.</title>
        <authorList>
            <person name="Akbar S."/>
            <person name="Dowd S.E."/>
            <person name="Stevens D.C."/>
        </authorList>
    </citation>
    <scope>NUCLEOTIDE SEQUENCE [LARGE SCALE GENOMIC DNA]</scope>
    <source>
        <strain evidence="3 4">Cbfe23</strain>
    </source>
</reference>
<dbReference type="InterPro" id="IPR013078">
    <property type="entry name" value="His_Pase_superF_clade-1"/>
</dbReference>
<dbReference type="AlphaFoldDB" id="A0A1L9AYC6"/>
<evidence type="ECO:0000313" key="4">
    <source>
        <dbReference type="Proteomes" id="UP000182229"/>
    </source>
</evidence>
<evidence type="ECO:0000313" key="3">
    <source>
        <dbReference type="EMBL" id="OJH35015.1"/>
    </source>
</evidence>
<feature type="active site" description="Tele-phosphohistidine intermediate" evidence="1">
    <location>
        <position position="17"/>
    </location>
</feature>
<accession>A0A1L9AYC6</accession>
<feature type="active site" description="Proton donor/acceptor" evidence="1">
    <location>
        <position position="90"/>
    </location>
</feature>
<comment type="caution">
    <text evidence="3">The sequence shown here is derived from an EMBL/GenBank/DDBJ whole genome shotgun (WGS) entry which is preliminary data.</text>
</comment>
<feature type="binding site" evidence="2">
    <location>
        <position position="66"/>
    </location>
    <ligand>
        <name>substrate</name>
    </ligand>
</feature>
<keyword evidence="4" id="KW-1185">Reference proteome</keyword>
<dbReference type="CDD" id="cd07067">
    <property type="entry name" value="HP_PGM_like"/>
    <property type="match status" value="1"/>
</dbReference>
<sequence length="207" mass="23191">MDWRLAKGVTRMVLVRHGQPVAEARGRCYGRLDVGLSSSGRLQAEHAARFLAEAPLSRVYASPLRRAVESAAPLVQLKGMELDTEAAFQELDFGLLEGLTYEEVEKRYPEVFVEWMAHPTRVRFPEGESYPEMRERVLSAGRALRTRHVGETFVLVSHGGVNRTLLAEALGLPDAHLFRLEQGYSAVNIIDFHGEEPVVKLMNMTFG</sequence>
<dbReference type="Proteomes" id="UP000182229">
    <property type="component" value="Unassembled WGS sequence"/>
</dbReference>
<dbReference type="STRING" id="83449.BON30_41285"/>
<protein>
    <submittedName>
        <fullName evidence="3">Alpha-ribazole phosphatase</fullName>
    </submittedName>
</protein>
<dbReference type="SUPFAM" id="SSF53254">
    <property type="entry name" value="Phosphoglycerate mutase-like"/>
    <property type="match status" value="1"/>
</dbReference>